<feature type="transmembrane region" description="Helical" evidence="5">
    <location>
        <begin position="137"/>
        <end position="160"/>
    </location>
</feature>
<gene>
    <name evidence="7" type="ORF">WDU96_06870</name>
</gene>
<accession>A0ABU8LUJ6</accession>
<feature type="transmembrane region" description="Helical" evidence="5">
    <location>
        <begin position="106"/>
        <end position="128"/>
    </location>
</feature>
<evidence type="ECO:0000256" key="1">
    <source>
        <dbReference type="ARBA" id="ARBA00004651"/>
    </source>
</evidence>
<dbReference type="Pfam" id="PF07690">
    <property type="entry name" value="MFS_1"/>
    <property type="match status" value="1"/>
</dbReference>
<comment type="subcellular location">
    <subcellularLocation>
        <location evidence="1">Cell membrane</location>
        <topology evidence="1">Multi-pass membrane protein</topology>
    </subcellularLocation>
</comment>
<keyword evidence="8" id="KW-1185">Reference proteome</keyword>
<dbReference type="PROSITE" id="PS50850">
    <property type="entry name" value="MFS"/>
    <property type="match status" value="1"/>
</dbReference>
<evidence type="ECO:0000256" key="5">
    <source>
        <dbReference type="SAM" id="Phobius"/>
    </source>
</evidence>
<keyword evidence="3 5" id="KW-1133">Transmembrane helix</keyword>
<evidence type="ECO:0000256" key="4">
    <source>
        <dbReference type="ARBA" id="ARBA00023136"/>
    </source>
</evidence>
<evidence type="ECO:0000259" key="6">
    <source>
        <dbReference type="PROSITE" id="PS50850"/>
    </source>
</evidence>
<comment type="caution">
    <text evidence="7">The sequence shown here is derived from an EMBL/GenBank/DDBJ whole genome shotgun (WGS) entry which is preliminary data.</text>
</comment>
<dbReference type="InterPro" id="IPR052524">
    <property type="entry name" value="MFS_Cyanate_Porter"/>
</dbReference>
<keyword evidence="4 5" id="KW-0472">Membrane</keyword>
<feature type="transmembrane region" description="Helical" evidence="5">
    <location>
        <begin position="327"/>
        <end position="346"/>
    </location>
</feature>
<sequence length="445" mass="46056">MNSDTRSRVGRGMPWLVVAGVLLAAMSLRGPIVAPTAVLRLIEQDFGIGAATAGLLTTAPVLMFAALTPLAALVIRRAGAELALMLSLSGVLVGTFVRALPGFGWMLAGMFIIGAFITVGNVVIPVVIRRDVPPDRVALVTAAYAATLNVGSLITSLGTAPLAEVIGWNAALLSWSVLTVAGIALWAVHIRRSRRAFRDGDGLSGEPTQTAALDTTQPTSPVLRAKVVRDSAGNELDSAAITGPLPVIGGSRDSRSLLKRPVAWFLVASFALQCTIYYGLTTWLPSFAADELNLDATSAGAVASIYQGVGIAGAFVVPLLSRFAPRWVAPFVICVSWLTVSIGLLAAPQLLWAWLAVGAVGHAGGFVVIFSALVAVSRSDGEAAGLSAMVQGFGYAIGALGGPVIGLLHERSGGWSAPLTLVLVLSSLYCVALVSAVVFARRATR</sequence>
<dbReference type="InterPro" id="IPR011701">
    <property type="entry name" value="MFS"/>
</dbReference>
<feature type="transmembrane region" description="Helical" evidence="5">
    <location>
        <begin position="300"/>
        <end position="320"/>
    </location>
</feature>
<feature type="transmembrane region" description="Helical" evidence="5">
    <location>
        <begin position="166"/>
        <end position="188"/>
    </location>
</feature>
<keyword evidence="2 5" id="KW-0812">Transmembrane</keyword>
<name>A0ABU8LUJ6_9MICO</name>
<evidence type="ECO:0000313" key="7">
    <source>
        <dbReference type="EMBL" id="MEJ1155321.1"/>
    </source>
</evidence>
<feature type="transmembrane region" description="Helical" evidence="5">
    <location>
        <begin position="82"/>
        <end position="100"/>
    </location>
</feature>
<evidence type="ECO:0000256" key="3">
    <source>
        <dbReference type="ARBA" id="ARBA00022989"/>
    </source>
</evidence>
<feature type="transmembrane region" description="Helical" evidence="5">
    <location>
        <begin position="262"/>
        <end position="280"/>
    </location>
</feature>
<dbReference type="PANTHER" id="PTHR23523:SF2">
    <property type="entry name" value="2-NITROIMIDAZOLE TRANSPORTER"/>
    <property type="match status" value="1"/>
</dbReference>
<dbReference type="Gene3D" id="1.20.1250.20">
    <property type="entry name" value="MFS general substrate transporter like domains"/>
    <property type="match status" value="2"/>
</dbReference>
<dbReference type="PANTHER" id="PTHR23523">
    <property type="match status" value="1"/>
</dbReference>
<feature type="transmembrane region" description="Helical" evidence="5">
    <location>
        <begin position="352"/>
        <end position="376"/>
    </location>
</feature>
<feature type="transmembrane region" description="Helical" evidence="5">
    <location>
        <begin position="415"/>
        <end position="440"/>
    </location>
</feature>
<evidence type="ECO:0000313" key="8">
    <source>
        <dbReference type="Proteomes" id="UP001368654"/>
    </source>
</evidence>
<organism evidence="7 8">
    <name type="scientific">Microbacterium marmarense</name>
    <dbReference type="NCBI Taxonomy" id="3122051"/>
    <lineage>
        <taxon>Bacteria</taxon>
        <taxon>Bacillati</taxon>
        <taxon>Actinomycetota</taxon>
        <taxon>Actinomycetes</taxon>
        <taxon>Micrococcales</taxon>
        <taxon>Microbacteriaceae</taxon>
        <taxon>Microbacterium</taxon>
    </lineage>
</organism>
<feature type="transmembrane region" description="Helical" evidence="5">
    <location>
        <begin position="12"/>
        <end position="34"/>
    </location>
</feature>
<dbReference type="EMBL" id="JBBDGL010000002">
    <property type="protein sequence ID" value="MEJ1155321.1"/>
    <property type="molecule type" value="Genomic_DNA"/>
</dbReference>
<dbReference type="RefSeq" id="WP_337337766.1">
    <property type="nucleotide sequence ID" value="NZ_JBBDGL010000002.1"/>
</dbReference>
<dbReference type="Proteomes" id="UP001368654">
    <property type="component" value="Unassembled WGS sequence"/>
</dbReference>
<proteinExistence type="predicted"/>
<dbReference type="InterPro" id="IPR020846">
    <property type="entry name" value="MFS_dom"/>
</dbReference>
<protein>
    <submittedName>
        <fullName evidence="7">MFS transporter</fullName>
    </submittedName>
</protein>
<feature type="transmembrane region" description="Helical" evidence="5">
    <location>
        <begin position="388"/>
        <end position="409"/>
    </location>
</feature>
<dbReference type="InterPro" id="IPR036259">
    <property type="entry name" value="MFS_trans_sf"/>
</dbReference>
<feature type="transmembrane region" description="Helical" evidence="5">
    <location>
        <begin position="46"/>
        <end position="75"/>
    </location>
</feature>
<evidence type="ECO:0000256" key="2">
    <source>
        <dbReference type="ARBA" id="ARBA00022692"/>
    </source>
</evidence>
<feature type="domain" description="Major facilitator superfamily (MFS) profile" evidence="6">
    <location>
        <begin position="13"/>
        <end position="444"/>
    </location>
</feature>
<reference evidence="7 8" key="1">
    <citation type="submission" date="2024-02" db="EMBL/GenBank/DDBJ databases">
        <authorList>
            <person name="Saticioglu I.B."/>
        </authorList>
    </citation>
    <scope>NUCLEOTIDE SEQUENCE [LARGE SCALE GENOMIC DNA]</scope>
    <source>
        <strain evidence="7 8">Mu-86</strain>
    </source>
</reference>
<dbReference type="SUPFAM" id="SSF103473">
    <property type="entry name" value="MFS general substrate transporter"/>
    <property type="match status" value="1"/>
</dbReference>